<feature type="transmembrane region" description="Helical" evidence="20">
    <location>
        <begin position="47"/>
        <end position="72"/>
    </location>
</feature>
<dbReference type="PANTHER" id="PTHR11878:SF76">
    <property type="entry name" value="CALX-BETA DOMAIN-CONTAINING PROTEIN"/>
    <property type="match status" value="1"/>
</dbReference>
<keyword evidence="11" id="KW-0106">Calcium</keyword>
<evidence type="ECO:0000313" key="22">
    <source>
        <dbReference type="Proteomes" id="UP001652625"/>
    </source>
</evidence>
<feature type="transmembrane region" description="Helical" evidence="20">
    <location>
        <begin position="803"/>
        <end position="825"/>
    </location>
</feature>
<dbReference type="InterPro" id="IPR038081">
    <property type="entry name" value="CalX-like_sf"/>
</dbReference>
<dbReference type="PRINTS" id="PR01259">
    <property type="entry name" value="NACAEXCHNGR"/>
</dbReference>
<keyword evidence="9" id="KW-0732">Signal</keyword>
<comment type="subcellular location">
    <subcellularLocation>
        <location evidence="1">Cell membrane</location>
        <topology evidence="1">Multi-pass membrane protein</topology>
    </subcellularLocation>
</comment>
<dbReference type="Gene3D" id="2.60.40.2030">
    <property type="match status" value="2"/>
</dbReference>
<feature type="transmembrane region" description="Helical" evidence="20">
    <location>
        <begin position="178"/>
        <end position="201"/>
    </location>
</feature>
<keyword evidence="22" id="KW-1185">Reference proteome</keyword>
<dbReference type="SUPFAM" id="SSF141072">
    <property type="entry name" value="CalX-like"/>
    <property type="match status" value="2"/>
</dbReference>
<feature type="transmembrane region" description="Helical" evidence="20">
    <location>
        <begin position="761"/>
        <end position="783"/>
    </location>
</feature>
<dbReference type="InterPro" id="IPR051171">
    <property type="entry name" value="CaCA"/>
</dbReference>
<dbReference type="PANTHER" id="PTHR11878">
    <property type="entry name" value="SODIUM/CALCIUM EXCHANGER"/>
    <property type="match status" value="1"/>
</dbReference>
<keyword evidence="18" id="KW-0739">Sodium transport</keyword>
<comment type="catalytic activity">
    <reaction evidence="19">
        <text>Ca(2+)(in) + 3 Na(+)(out) = Ca(2+)(out) + 3 Na(+)(in)</text>
        <dbReference type="Rhea" id="RHEA:69955"/>
        <dbReference type="ChEBI" id="CHEBI:29101"/>
        <dbReference type="ChEBI" id="CHEBI:29108"/>
    </reaction>
</comment>
<feature type="transmembrane region" description="Helical" evidence="20">
    <location>
        <begin position="207"/>
        <end position="227"/>
    </location>
</feature>
<evidence type="ECO:0000256" key="4">
    <source>
        <dbReference type="ARBA" id="ARBA00022449"/>
    </source>
</evidence>
<feature type="transmembrane region" description="Helical" evidence="20">
    <location>
        <begin position="112"/>
        <end position="133"/>
    </location>
</feature>
<dbReference type="InterPro" id="IPR003644">
    <property type="entry name" value="Calx_beta"/>
</dbReference>
<feature type="transmembrane region" description="Helical" evidence="20">
    <location>
        <begin position="627"/>
        <end position="646"/>
    </location>
</feature>
<name>A0ABM4CF58_HYDVU</name>
<keyword evidence="14" id="KW-0915">Sodium</keyword>
<keyword evidence="15" id="KW-0406">Ion transport</keyword>
<evidence type="ECO:0000256" key="8">
    <source>
        <dbReference type="ARBA" id="ARBA00022723"/>
    </source>
</evidence>
<reference evidence="23" key="1">
    <citation type="submission" date="2025-08" db="UniProtKB">
        <authorList>
            <consortium name="RefSeq"/>
        </authorList>
    </citation>
    <scope>IDENTIFICATION</scope>
</reference>
<dbReference type="GeneID" id="100198563"/>
<protein>
    <submittedName>
        <fullName evidence="23">Sodium/calcium exchanger 3 isoform X2</fullName>
    </submittedName>
</protein>
<keyword evidence="13 20" id="KW-1133">Transmembrane helix</keyword>
<proteinExistence type="inferred from homology"/>
<keyword evidence="12" id="KW-0112">Calmodulin-binding</keyword>
<evidence type="ECO:0000256" key="10">
    <source>
        <dbReference type="ARBA" id="ARBA00022737"/>
    </source>
</evidence>
<evidence type="ECO:0000313" key="23">
    <source>
        <dbReference type="RefSeq" id="XP_065660327.1"/>
    </source>
</evidence>
<evidence type="ECO:0000256" key="11">
    <source>
        <dbReference type="ARBA" id="ARBA00022837"/>
    </source>
</evidence>
<keyword evidence="10" id="KW-0677">Repeat</keyword>
<evidence type="ECO:0000256" key="7">
    <source>
        <dbReference type="ARBA" id="ARBA00022692"/>
    </source>
</evidence>
<evidence type="ECO:0000256" key="14">
    <source>
        <dbReference type="ARBA" id="ARBA00023053"/>
    </source>
</evidence>
<feature type="transmembrane region" description="Helical" evidence="20">
    <location>
        <begin position="730"/>
        <end position="749"/>
    </location>
</feature>
<dbReference type="Pfam" id="PF03160">
    <property type="entry name" value="Calx-beta"/>
    <property type="match status" value="1"/>
</dbReference>
<keyword evidence="8" id="KW-0479">Metal-binding</keyword>
<evidence type="ECO:0000259" key="21">
    <source>
        <dbReference type="SMART" id="SM00237"/>
    </source>
</evidence>
<dbReference type="RefSeq" id="XP_065660327.1">
    <property type="nucleotide sequence ID" value="XM_065804255.1"/>
</dbReference>
<evidence type="ECO:0000256" key="12">
    <source>
        <dbReference type="ARBA" id="ARBA00022860"/>
    </source>
</evidence>
<keyword evidence="7 20" id="KW-0812">Transmembrane</keyword>
<dbReference type="InterPro" id="IPR004836">
    <property type="entry name" value="Na_Ca_Ex"/>
</dbReference>
<dbReference type="InterPro" id="IPR004837">
    <property type="entry name" value="NaCa_Exmemb"/>
</dbReference>
<evidence type="ECO:0000256" key="20">
    <source>
        <dbReference type="SAM" id="Phobius"/>
    </source>
</evidence>
<dbReference type="Pfam" id="PF01699">
    <property type="entry name" value="Na_Ca_ex"/>
    <property type="match status" value="2"/>
</dbReference>
<evidence type="ECO:0000256" key="19">
    <source>
        <dbReference type="ARBA" id="ARBA00033667"/>
    </source>
</evidence>
<accession>A0ABM4CF58</accession>
<evidence type="ECO:0000256" key="16">
    <source>
        <dbReference type="ARBA" id="ARBA00023136"/>
    </source>
</evidence>
<keyword evidence="4" id="KW-0050">Antiport</keyword>
<feature type="transmembrane region" description="Helical" evidence="20">
    <location>
        <begin position="145"/>
        <end position="166"/>
    </location>
</feature>
<evidence type="ECO:0000256" key="13">
    <source>
        <dbReference type="ARBA" id="ARBA00022989"/>
    </source>
</evidence>
<keyword evidence="17" id="KW-0325">Glycoprotein</keyword>
<dbReference type="InterPro" id="IPR044880">
    <property type="entry name" value="NCX_ion-bd_dom_sf"/>
</dbReference>
<sequence length="833" mass="91962">MTSNLTFSKSISDLASITQSYKCTKISENTLFFPLTNESEWSNGIRVLFYFMALLWCFMGVAIAADLFMCAIEIITSKTKKIRVATGEDDNTVSSEYEEVEIRVWNGTVANLTLMALGTSAPEILLSIIEIVGSNFKAGELGPGTIVGSAAFNLFVITAVCVMAIGNGEVKRISSLGVFFTTSFFAIFAYIWLFIILSVTSPNEVEVWEAALTFLFFPVLVISAYIADKDLCSNMLLSKSRKQEVELGNLDLLNERILKKHHPDLIEYMKEITANSRITEDEAAKLIAMKIDANKNKNYGYYRVASLRNIGGGRKPLPKLNEKLQLILVSPKENCSELGQGKLSSATPANEKAYIEFTASAVSVMENCKSVQLGVERSGNIELQVQVGYETIDGTAEAGSDYISKKDVLIFQSNETHKHFEVTIIDDNEWEPDETFFVKLYPTQGTEENVIIGHHSITEVTIINDDDPGTVSFEKPSYIVKESCGKAELAVDRINGADGKLEVLWKTKDQSALHGKDFIGGQGSLIFEHGETCKAINIEIIDDHMFEKDETFVVEFTEIKPAGAKFGRLKRTVVTIVSDDEYKNMFNRVVNLAHVNLDKFELGAESWGQQFREAMNVNGGDVDSASVIDYIMHFITFFWKVLFAFVPPCKWYGGWLAFFIVLILIGILTAIIGDLATLFGCLVGLQKEVTAITFVAMGTSLPDLFASRTAAQVEKFADASVVNITGSNGVNVFLGLGIPWLMAAIFHSIKKTPGGFVTPAGTLATSVVTYTVCSLVCIVLLILRRYLKVFGRGELGGNKTLKYFSGIFMISLWLLYVLVSSLVAYKHISPISF</sequence>
<dbReference type="Proteomes" id="UP001652625">
    <property type="component" value="Chromosome 08"/>
</dbReference>
<evidence type="ECO:0000256" key="17">
    <source>
        <dbReference type="ARBA" id="ARBA00023180"/>
    </source>
</evidence>
<comment type="similarity">
    <text evidence="2">Belongs to the Ca(2+):cation antiporter (CaCA) (TC 2.A.19) family. SLC8 subfamily.</text>
</comment>
<organism evidence="22 23">
    <name type="scientific">Hydra vulgaris</name>
    <name type="common">Hydra</name>
    <name type="synonym">Hydra attenuata</name>
    <dbReference type="NCBI Taxonomy" id="6087"/>
    <lineage>
        <taxon>Eukaryota</taxon>
        <taxon>Metazoa</taxon>
        <taxon>Cnidaria</taxon>
        <taxon>Hydrozoa</taxon>
        <taxon>Hydroidolina</taxon>
        <taxon>Anthoathecata</taxon>
        <taxon>Aplanulata</taxon>
        <taxon>Hydridae</taxon>
        <taxon>Hydra</taxon>
    </lineage>
</organism>
<evidence type="ECO:0000256" key="2">
    <source>
        <dbReference type="ARBA" id="ARBA00007489"/>
    </source>
</evidence>
<evidence type="ECO:0000256" key="5">
    <source>
        <dbReference type="ARBA" id="ARBA00022475"/>
    </source>
</evidence>
<feature type="domain" description="Calx-beta" evidence="21">
    <location>
        <begin position="342"/>
        <end position="441"/>
    </location>
</feature>
<evidence type="ECO:0000256" key="15">
    <source>
        <dbReference type="ARBA" id="ARBA00023065"/>
    </source>
</evidence>
<evidence type="ECO:0000256" key="18">
    <source>
        <dbReference type="ARBA" id="ARBA00023201"/>
    </source>
</evidence>
<evidence type="ECO:0000256" key="9">
    <source>
        <dbReference type="ARBA" id="ARBA00022729"/>
    </source>
</evidence>
<evidence type="ECO:0000256" key="3">
    <source>
        <dbReference type="ARBA" id="ARBA00022448"/>
    </source>
</evidence>
<dbReference type="Gene3D" id="1.20.1420.30">
    <property type="entry name" value="NCX, central ion-binding region"/>
    <property type="match status" value="2"/>
</dbReference>
<evidence type="ECO:0000256" key="1">
    <source>
        <dbReference type="ARBA" id="ARBA00004651"/>
    </source>
</evidence>
<keyword evidence="5" id="KW-1003">Cell membrane</keyword>
<keyword evidence="16 20" id="KW-0472">Membrane</keyword>
<feature type="domain" description="Calx-beta" evidence="21">
    <location>
        <begin position="458"/>
        <end position="557"/>
    </location>
</feature>
<gene>
    <name evidence="23" type="primary">LOC100198563</name>
</gene>
<keyword evidence="6" id="KW-0109">Calcium transport</keyword>
<dbReference type="SMART" id="SM00237">
    <property type="entry name" value="Calx_beta"/>
    <property type="match status" value="2"/>
</dbReference>
<keyword evidence="3" id="KW-0813">Transport</keyword>
<evidence type="ECO:0000256" key="6">
    <source>
        <dbReference type="ARBA" id="ARBA00022568"/>
    </source>
</evidence>
<feature type="transmembrane region" description="Helical" evidence="20">
    <location>
        <begin position="652"/>
        <end position="685"/>
    </location>
</feature>